<evidence type="ECO:0008006" key="4">
    <source>
        <dbReference type="Google" id="ProtNLM"/>
    </source>
</evidence>
<dbReference type="SUPFAM" id="SSF81301">
    <property type="entry name" value="Nucleotidyltransferase"/>
    <property type="match status" value="1"/>
</dbReference>
<dbReference type="Gene3D" id="1.10.1410.10">
    <property type="match status" value="1"/>
</dbReference>
<proteinExistence type="predicted"/>
<evidence type="ECO:0000313" key="2">
    <source>
        <dbReference type="EMBL" id="CAK9033384.1"/>
    </source>
</evidence>
<organism evidence="2 3">
    <name type="scientific">Durusdinium trenchii</name>
    <dbReference type="NCBI Taxonomy" id="1381693"/>
    <lineage>
        <taxon>Eukaryota</taxon>
        <taxon>Sar</taxon>
        <taxon>Alveolata</taxon>
        <taxon>Dinophyceae</taxon>
        <taxon>Suessiales</taxon>
        <taxon>Symbiodiniaceae</taxon>
        <taxon>Durusdinium</taxon>
    </lineage>
</organism>
<protein>
    <recommendedName>
        <fullName evidence="4">Polynucleotide adenylyltransferase</fullName>
    </recommendedName>
</protein>
<evidence type="ECO:0000256" key="1">
    <source>
        <dbReference type="SAM" id="MobiDB-lite"/>
    </source>
</evidence>
<dbReference type="PANTHER" id="PTHR23092:SF48">
    <property type="entry name" value="NUCLEOTIDYLTRANSFERASE FAMILY PROTEIN"/>
    <property type="match status" value="1"/>
</dbReference>
<reference evidence="2 3" key="1">
    <citation type="submission" date="2024-02" db="EMBL/GenBank/DDBJ databases">
        <authorList>
            <person name="Chen Y."/>
            <person name="Shah S."/>
            <person name="Dougan E. K."/>
            <person name="Thang M."/>
            <person name="Chan C."/>
        </authorList>
    </citation>
    <scope>NUCLEOTIDE SEQUENCE [LARGE SCALE GENOMIC DNA]</scope>
</reference>
<accession>A0ABP0L595</accession>
<dbReference type="SUPFAM" id="SSF81631">
    <property type="entry name" value="PAP/OAS1 substrate-binding domain"/>
    <property type="match status" value="1"/>
</dbReference>
<dbReference type="EMBL" id="CAXAMN010011001">
    <property type="protein sequence ID" value="CAK9033384.1"/>
    <property type="molecule type" value="Genomic_DNA"/>
</dbReference>
<feature type="region of interest" description="Disordered" evidence="1">
    <location>
        <begin position="797"/>
        <end position="828"/>
    </location>
</feature>
<keyword evidence="3" id="KW-1185">Reference proteome</keyword>
<dbReference type="PANTHER" id="PTHR23092">
    <property type="entry name" value="POLY(A) RNA POLYMERASE"/>
    <property type="match status" value="1"/>
</dbReference>
<sequence>MAAMTSSTSSEGGLRFFSGDSEDGREYKRWKQWVKNKLLTLDKLAEGSRGAYIYTLLSGKALEAVEHLDPESYQKKGGDDALWAILDKRFPQQETVDELGEILTEIFGLRSHEGESMRQWTARASELMDKCHRKTGVSFPDEARGWLLLHRAALSEEQKAVVIARARGDLKRESIASALRSCYPELVMTRKRAGVAIAEEQDGGDDTAEIWDDGFSDIEQLLEDHHAGVEAGPDTETFQESEELDFVASVMATPTLLERVRKHVNDKSVIRAAVIKGDAPLLLSRTALKTLGATLDFAHDSLQVFGKTIPLQTNSAGQYVVQLTGEDSVCSPAAAFTEVMASVEASPGPTASHEHVDEPQLEPEMPVANAPELISPTAPDTAIWEQEDCDVVTTPWLSRQGPAWKHVFRRSTVEQELTTEKPRLLVLCPPCTDEGTAEWILLLLAETIDGPLQIRDRILERSIEVPASQRFPPSLTMAGTSQRLSSAVDELLQRVRDEGSMDSLLKELGYELGEFELVRESEGQGSMTDASKRRMVDEASPLPQRPMVRAAKTRASSKLPSGVSSMEEWGRTLVTAGKFEKHEISYSELASSSETSKVKYVQWMINQSDRSDLSPVVQDMANYFVANAREKEGHGPCIPGDNHVEATLYTPGSGTSTEFHRHLDRVSTRSTRASGTPLSLRATGAGTTNAAGCRGISGCIFLGAVLGAASILAYVRSVEVQIETQAPYRRAVITNCKRVAQTLWPRSSLELYGSYASGLGLRTSGLDLLLKVHPSFHGFATSETPEEQSRQLGRVFRPAVKPPMEPNRLPGSGVGDVRADMRKKRQKRPRIPSKEWKFMFNRPWLSDHSTTPDEAIEAALSPIEEDDEQLRQLKLEEVSPAHSARSVRPLQGWQQQLSDRLAKEKWVVSDSIRVAAHAAIPVLSFAAAPEVKRVSPENELSFMACQGPRCCKRLVPKELVFGPGSTRVDICLHDSGYRGLRSKALINFLLNRFPLARPVTLVLKQWLIEQAYSMSHSGGLCSYGLLLMVIAFLQYSPANTAAAALVGFLNFYGHRFDPQLYGVSVARSAFLPRKSPTSWPPQQAELVERGFLSNPGAAGMVRMLLDRWCSSSLGWCRTCASRCWKQQKNMAPCMYK</sequence>
<comment type="caution">
    <text evidence="2">The sequence shown here is derived from an EMBL/GenBank/DDBJ whole genome shotgun (WGS) entry which is preliminary data.</text>
</comment>
<evidence type="ECO:0000313" key="3">
    <source>
        <dbReference type="Proteomes" id="UP001642484"/>
    </source>
</evidence>
<gene>
    <name evidence="2" type="ORF">CCMP2556_LOCUS19057</name>
</gene>
<dbReference type="Proteomes" id="UP001642484">
    <property type="component" value="Unassembled WGS sequence"/>
</dbReference>
<name>A0ABP0L595_9DINO</name>
<dbReference type="Gene3D" id="3.30.460.10">
    <property type="entry name" value="Beta Polymerase, domain 2"/>
    <property type="match status" value="1"/>
</dbReference>
<dbReference type="InterPro" id="IPR045862">
    <property type="entry name" value="Trf4-like"/>
</dbReference>
<dbReference type="InterPro" id="IPR043519">
    <property type="entry name" value="NT_sf"/>
</dbReference>